<dbReference type="InterPro" id="IPR059206">
    <property type="entry name" value="Sll1717-like"/>
</dbReference>
<dbReference type="RefSeq" id="WP_139165391.1">
    <property type="nucleotide sequence ID" value="NZ_FNJC01000006.1"/>
</dbReference>
<protein>
    <recommendedName>
        <fullName evidence="3">ATPase</fullName>
    </recommendedName>
</protein>
<accession>A0A1H0UBS8</accession>
<evidence type="ECO:0000313" key="2">
    <source>
        <dbReference type="Proteomes" id="UP000198795"/>
    </source>
</evidence>
<evidence type="ECO:0000313" key="1">
    <source>
        <dbReference type="EMBL" id="SDP63624.1"/>
    </source>
</evidence>
<sequence>MTELAKRLSNLPSFGGIDATTDNILIQAFEDHDAYKSIISFEKTMITGRKGSGKSAVYRKLLSLANWNTFTLGFTFSDYPWDFHATQKQQGVPREECYRESWKYFIGLAISKLLLENSGARHHGNDSNFAYQDIEKFVTDSYGTTNPDLTKIFTPGTTIKLSGRLSLPGASAKVEPIAINHLPKFYSEVNRNIADCIIRSLSTEQHFYICFDELDIGFDPNDTEYNSRLIGLIRAAKYYNDRFRQEELRASVIILLRSDIWSMIRFEDKNKLTQSQVKEITWGQDNGPHCLRELMERRFTALLGDDTPIRWVDIFDEQRKMRGNQSKYAYICDRGYLRPRDIIQFCNEVLEKFKDDNRSGRSFENKHVQNAEQDYSDYFLQELDDELHKHSEKYQHYFEPLKRLSKLTFSKEDFDTAWHEVRSLFCEPDNPTDALTALFEFSVVGYLTSGGHGGGGKYVWRYRDPRSKFNPDAKFFKVHLGLKNVFDLKLYQRKKK</sequence>
<gene>
    <name evidence="1" type="ORF">SAMN04488061_3566</name>
</gene>
<name>A0A1H0UBS8_9HYPH</name>
<organism evidence="1 2">
    <name type="scientific">Filomicrobium insigne</name>
    <dbReference type="NCBI Taxonomy" id="418854"/>
    <lineage>
        <taxon>Bacteria</taxon>
        <taxon>Pseudomonadati</taxon>
        <taxon>Pseudomonadota</taxon>
        <taxon>Alphaproteobacteria</taxon>
        <taxon>Hyphomicrobiales</taxon>
        <taxon>Hyphomicrobiaceae</taxon>
        <taxon>Filomicrobium</taxon>
    </lineage>
</organism>
<dbReference type="EMBL" id="FNJC01000006">
    <property type="protein sequence ID" value="SDP63624.1"/>
    <property type="molecule type" value="Genomic_DNA"/>
</dbReference>
<proteinExistence type="predicted"/>
<dbReference type="NCBIfam" id="NF047389">
    <property type="entry name" value="ATPase_Sll1717"/>
    <property type="match status" value="1"/>
</dbReference>
<dbReference type="Proteomes" id="UP000198795">
    <property type="component" value="Unassembled WGS sequence"/>
</dbReference>
<comment type="caution">
    <text evidence="1">The sequence shown here is derived from an EMBL/GenBank/DDBJ whole genome shotgun (WGS) entry which is preliminary data.</text>
</comment>
<reference evidence="1 2" key="1">
    <citation type="submission" date="2016-10" db="EMBL/GenBank/DDBJ databases">
        <authorList>
            <person name="Varghese N."/>
            <person name="Submissions S."/>
        </authorList>
    </citation>
    <scope>NUCLEOTIDE SEQUENCE [LARGE SCALE GENOMIC DNA]</scope>
    <source>
        <strain evidence="1 2">CGMCC 1.6497</strain>
    </source>
</reference>
<keyword evidence="2" id="KW-1185">Reference proteome</keyword>
<evidence type="ECO:0008006" key="3">
    <source>
        <dbReference type="Google" id="ProtNLM"/>
    </source>
</evidence>